<dbReference type="Pfam" id="PF01145">
    <property type="entry name" value="Band_7"/>
    <property type="match status" value="1"/>
</dbReference>
<dbReference type="AlphaFoldDB" id="A0AAE0SBH1"/>
<comment type="caution">
    <text evidence="6">The sequence shown here is derived from an EMBL/GenBank/DDBJ whole genome shotgun (WGS) entry which is preliminary data.</text>
</comment>
<name>A0AAE0SBH1_9BIVA</name>
<keyword evidence="7" id="KW-1185">Reference proteome</keyword>
<evidence type="ECO:0000256" key="4">
    <source>
        <dbReference type="SAM" id="MobiDB-lite"/>
    </source>
</evidence>
<sequence>MYRTFSVSAQRSLRRIFIETKQQLRHRSSVKVNTAILFVPQQEAWIIERFGKFNQILEPGFNFIIPIIDSIKYIQSLKEIAIEIPEQHAITRDNVTLLLDGVLYLRVTDPYKASYGIEEPEFAITQLAQTTMRSELGKISLDTVFRERESLNVQIVEAINKASEAWGILCLRYEIRNIKLPQRIQEAMQMQVEAERKKRAAILESEGIREAEINVAEGRKQARILNSEANKQEQINQATGEGEAQVVKARAQASAIDLVSRALSQTNGMNAVSMKIAEQYVAAFGNLAKQGNTVILPANTGDVTNMVTQAMAIYNTISGKGCALVAEKDNDHSKVDLAHQTLDHTQLSTYSKVHTDEHAHQKEDKDEFHQEELKNTYDHRDEKSKEHDEKSKES</sequence>
<dbReference type="PANTHER" id="PTHR43327">
    <property type="entry name" value="STOMATIN-LIKE PROTEIN 2, MITOCHONDRIAL"/>
    <property type="match status" value="1"/>
</dbReference>
<dbReference type="InterPro" id="IPR050710">
    <property type="entry name" value="Band7/mec-2_domain"/>
</dbReference>
<reference evidence="6" key="1">
    <citation type="journal article" date="2021" name="Genome Biol. Evol.">
        <title>A High-Quality Reference Genome for a Parasitic Bivalve with Doubly Uniparental Inheritance (Bivalvia: Unionida).</title>
        <authorList>
            <person name="Smith C.H."/>
        </authorList>
    </citation>
    <scope>NUCLEOTIDE SEQUENCE</scope>
    <source>
        <strain evidence="6">CHS0354</strain>
    </source>
</reference>
<evidence type="ECO:0000259" key="5">
    <source>
        <dbReference type="SMART" id="SM00244"/>
    </source>
</evidence>
<dbReference type="PRINTS" id="PR00721">
    <property type="entry name" value="STOMATIN"/>
</dbReference>
<reference evidence="6" key="3">
    <citation type="submission" date="2023-05" db="EMBL/GenBank/DDBJ databases">
        <authorList>
            <person name="Smith C.H."/>
        </authorList>
    </citation>
    <scope>NUCLEOTIDE SEQUENCE</scope>
    <source>
        <strain evidence="6">CHS0354</strain>
        <tissue evidence="6">Mantle</tissue>
    </source>
</reference>
<evidence type="ECO:0000313" key="7">
    <source>
        <dbReference type="Proteomes" id="UP001195483"/>
    </source>
</evidence>
<dbReference type="GO" id="GO:0016020">
    <property type="term" value="C:membrane"/>
    <property type="evidence" value="ECO:0007669"/>
    <property type="project" value="InterPro"/>
</dbReference>
<comment type="similarity">
    <text evidence="2">Belongs to the band 7/mec-2 family.</text>
</comment>
<dbReference type="InterPro" id="IPR001972">
    <property type="entry name" value="Stomatin_HflK_fam"/>
</dbReference>
<dbReference type="SMART" id="SM00244">
    <property type="entry name" value="PHB"/>
    <property type="match status" value="1"/>
</dbReference>
<dbReference type="CDD" id="cd08829">
    <property type="entry name" value="SPFH_paraslipin"/>
    <property type="match status" value="1"/>
</dbReference>
<evidence type="ECO:0000256" key="3">
    <source>
        <dbReference type="ARBA" id="ARBA00023128"/>
    </source>
</evidence>
<proteinExistence type="inferred from homology"/>
<evidence type="ECO:0000256" key="1">
    <source>
        <dbReference type="ARBA" id="ARBA00004173"/>
    </source>
</evidence>
<comment type="subcellular location">
    <subcellularLocation>
        <location evidence="1">Mitochondrion</location>
    </subcellularLocation>
</comment>
<evidence type="ECO:0000256" key="2">
    <source>
        <dbReference type="ARBA" id="ARBA00008164"/>
    </source>
</evidence>
<dbReference type="SUPFAM" id="SSF117892">
    <property type="entry name" value="Band 7/SPFH domain"/>
    <property type="match status" value="1"/>
</dbReference>
<dbReference type="PANTHER" id="PTHR43327:SF10">
    <property type="entry name" value="STOMATIN-LIKE PROTEIN 2, MITOCHONDRIAL"/>
    <property type="match status" value="1"/>
</dbReference>
<evidence type="ECO:0000313" key="6">
    <source>
        <dbReference type="EMBL" id="KAK3588982.1"/>
    </source>
</evidence>
<dbReference type="GO" id="GO:0007005">
    <property type="term" value="P:mitochondrion organization"/>
    <property type="evidence" value="ECO:0007669"/>
    <property type="project" value="TreeGrafter"/>
</dbReference>
<feature type="region of interest" description="Disordered" evidence="4">
    <location>
        <begin position="353"/>
        <end position="394"/>
    </location>
</feature>
<dbReference type="InterPro" id="IPR001107">
    <property type="entry name" value="Band_7"/>
</dbReference>
<keyword evidence="3" id="KW-0496">Mitochondrion</keyword>
<protein>
    <recommendedName>
        <fullName evidence="5">Band 7 domain-containing protein</fullName>
    </recommendedName>
</protein>
<gene>
    <name evidence="6" type="ORF">CHS0354_031236</name>
</gene>
<dbReference type="FunFam" id="3.30.479.30:FF:000008">
    <property type="entry name" value="Stomatin-like protein 2, mitochondrial"/>
    <property type="match status" value="1"/>
</dbReference>
<dbReference type="EMBL" id="JAEAOA010001874">
    <property type="protein sequence ID" value="KAK3588982.1"/>
    <property type="molecule type" value="Genomic_DNA"/>
</dbReference>
<dbReference type="Pfam" id="PF16200">
    <property type="entry name" value="Band_7_C"/>
    <property type="match status" value="1"/>
</dbReference>
<dbReference type="InterPro" id="IPR036013">
    <property type="entry name" value="Band_7/SPFH_dom_sf"/>
</dbReference>
<feature type="domain" description="Band 7" evidence="5">
    <location>
        <begin position="34"/>
        <end position="192"/>
    </location>
</feature>
<dbReference type="Gene3D" id="3.30.479.30">
    <property type="entry name" value="Band 7 domain"/>
    <property type="match status" value="1"/>
</dbReference>
<reference evidence="6" key="2">
    <citation type="journal article" date="2021" name="Genome Biol. Evol.">
        <title>Developing a high-quality reference genome for a parasitic bivalve with doubly uniparental inheritance (Bivalvia: Unionida).</title>
        <authorList>
            <person name="Smith C.H."/>
        </authorList>
    </citation>
    <scope>NUCLEOTIDE SEQUENCE</scope>
    <source>
        <strain evidence="6">CHS0354</strain>
        <tissue evidence="6">Mantle</tissue>
    </source>
</reference>
<dbReference type="GO" id="GO:0005739">
    <property type="term" value="C:mitochondrion"/>
    <property type="evidence" value="ECO:0007669"/>
    <property type="project" value="UniProtKB-SubCell"/>
</dbReference>
<organism evidence="6 7">
    <name type="scientific">Potamilus streckersoni</name>
    <dbReference type="NCBI Taxonomy" id="2493646"/>
    <lineage>
        <taxon>Eukaryota</taxon>
        <taxon>Metazoa</taxon>
        <taxon>Spiralia</taxon>
        <taxon>Lophotrochozoa</taxon>
        <taxon>Mollusca</taxon>
        <taxon>Bivalvia</taxon>
        <taxon>Autobranchia</taxon>
        <taxon>Heteroconchia</taxon>
        <taxon>Palaeoheterodonta</taxon>
        <taxon>Unionida</taxon>
        <taxon>Unionoidea</taxon>
        <taxon>Unionidae</taxon>
        <taxon>Ambleminae</taxon>
        <taxon>Lampsilini</taxon>
        <taxon>Potamilus</taxon>
    </lineage>
</organism>
<dbReference type="InterPro" id="IPR032435">
    <property type="entry name" value="STML2-like_C"/>
</dbReference>
<dbReference type="Proteomes" id="UP001195483">
    <property type="component" value="Unassembled WGS sequence"/>
</dbReference>
<accession>A0AAE0SBH1</accession>